<comment type="subcellular location">
    <subcellularLocation>
        <location evidence="1">Membrane</location>
        <topology evidence="1">Multi-pass membrane protein</topology>
    </subcellularLocation>
</comment>
<feature type="transmembrane region" description="Helical" evidence="9">
    <location>
        <begin position="12"/>
        <end position="32"/>
    </location>
</feature>
<keyword evidence="4" id="KW-0309">Germination</keyword>
<dbReference type="EMBL" id="JAAAMU010000001">
    <property type="protein sequence ID" value="NBC67802.1"/>
    <property type="molecule type" value="Genomic_DNA"/>
</dbReference>
<comment type="similarity">
    <text evidence="2">Belongs to the amino acid-polyamine-organocation (APC) superfamily. Spore germination protein (SGP) (TC 2.A.3.9) family.</text>
</comment>
<evidence type="ECO:0000256" key="9">
    <source>
        <dbReference type="SAM" id="Phobius"/>
    </source>
</evidence>
<feature type="transmembrane region" description="Helical" evidence="9">
    <location>
        <begin position="120"/>
        <end position="138"/>
    </location>
</feature>
<evidence type="ECO:0000256" key="4">
    <source>
        <dbReference type="ARBA" id="ARBA00022544"/>
    </source>
</evidence>
<dbReference type="Proteomes" id="UP000558113">
    <property type="component" value="Unassembled WGS sequence"/>
</dbReference>
<dbReference type="PANTHER" id="PTHR34975">
    <property type="entry name" value="SPORE GERMINATION PROTEIN A2"/>
    <property type="match status" value="1"/>
</dbReference>
<dbReference type="GO" id="GO:0016020">
    <property type="term" value="C:membrane"/>
    <property type="evidence" value="ECO:0007669"/>
    <property type="project" value="UniProtKB-SubCell"/>
</dbReference>
<accession>A0A7X5BWR5</accession>
<feature type="transmembrane region" description="Helical" evidence="9">
    <location>
        <begin position="216"/>
        <end position="236"/>
    </location>
</feature>
<evidence type="ECO:0000256" key="8">
    <source>
        <dbReference type="SAM" id="MobiDB-lite"/>
    </source>
</evidence>
<name>A0A7X5BWR5_9BACL</name>
<gene>
    <name evidence="10" type="ORF">GT003_02210</name>
</gene>
<keyword evidence="5 9" id="KW-0812">Transmembrane</keyword>
<evidence type="ECO:0000313" key="10">
    <source>
        <dbReference type="EMBL" id="NBC67802.1"/>
    </source>
</evidence>
<dbReference type="AlphaFoldDB" id="A0A7X5BWR5"/>
<feature type="transmembrane region" description="Helical" evidence="9">
    <location>
        <begin position="302"/>
        <end position="324"/>
    </location>
</feature>
<comment type="caution">
    <text evidence="10">The sequence shown here is derived from an EMBL/GenBank/DDBJ whole genome shotgun (WGS) entry which is preliminary data.</text>
</comment>
<feature type="transmembrane region" description="Helical" evidence="9">
    <location>
        <begin position="81"/>
        <end position="100"/>
    </location>
</feature>
<evidence type="ECO:0000256" key="7">
    <source>
        <dbReference type="ARBA" id="ARBA00023136"/>
    </source>
</evidence>
<feature type="transmembrane region" description="Helical" evidence="9">
    <location>
        <begin position="271"/>
        <end position="290"/>
    </location>
</feature>
<feature type="transmembrane region" description="Helical" evidence="9">
    <location>
        <begin position="330"/>
        <end position="351"/>
    </location>
</feature>
<dbReference type="Pfam" id="PF03845">
    <property type="entry name" value="Spore_permease"/>
    <property type="match status" value="1"/>
</dbReference>
<protein>
    <submittedName>
        <fullName evidence="10">GerAB/ArcD/ProY family transporter</fullName>
    </submittedName>
</protein>
<organism evidence="10 11">
    <name type="scientific">Paenibacillus sacheonensis</name>
    <dbReference type="NCBI Taxonomy" id="742054"/>
    <lineage>
        <taxon>Bacteria</taxon>
        <taxon>Bacillati</taxon>
        <taxon>Bacillota</taxon>
        <taxon>Bacilli</taxon>
        <taxon>Bacillales</taxon>
        <taxon>Paenibacillaceae</taxon>
        <taxon>Paenibacillus</taxon>
    </lineage>
</organism>
<evidence type="ECO:0000256" key="3">
    <source>
        <dbReference type="ARBA" id="ARBA00022448"/>
    </source>
</evidence>
<reference evidence="10 11" key="1">
    <citation type="submission" date="2020-01" db="EMBL/GenBank/DDBJ databases">
        <title>Paenibacillus soybeanensis sp. nov. isolated from the nodules of soybean (Glycine max(L.) Merr).</title>
        <authorList>
            <person name="Wang H."/>
        </authorList>
    </citation>
    <scope>NUCLEOTIDE SEQUENCE [LARGE SCALE GENOMIC DNA]</scope>
    <source>
        <strain evidence="10 11">DSM 23054</strain>
    </source>
</reference>
<dbReference type="OrthoDB" id="2381188at2"/>
<evidence type="ECO:0000256" key="5">
    <source>
        <dbReference type="ARBA" id="ARBA00022692"/>
    </source>
</evidence>
<keyword evidence="11" id="KW-1185">Reference proteome</keyword>
<proteinExistence type="inferred from homology"/>
<evidence type="ECO:0000256" key="6">
    <source>
        <dbReference type="ARBA" id="ARBA00022989"/>
    </source>
</evidence>
<evidence type="ECO:0000256" key="1">
    <source>
        <dbReference type="ARBA" id="ARBA00004141"/>
    </source>
</evidence>
<feature type="region of interest" description="Disordered" evidence="8">
    <location>
        <begin position="358"/>
        <end position="382"/>
    </location>
</feature>
<dbReference type="PANTHER" id="PTHR34975:SF2">
    <property type="entry name" value="SPORE GERMINATION PROTEIN A2"/>
    <property type="match status" value="1"/>
</dbReference>
<keyword evidence="6 9" id="KW-1133">Transmembrane helix</keyword>
<sequence length="382" mass="42643">MKEGTLGHWPMFMMLTLSVGLSSHVIVLPAVLDVSMRDAWMCGLLAFVVIVPWLAIFVYGPIKRTKQANLREWLRSRLSPAGAWLVVAPVLLFLLVTSFQSYVETTAWTSATFLPLTPEIVVQTVMMMLIASAALCGLRSIAFVSCMLLPVVVILGDFVMSANMPHKNYSVLLPMLEHGWGAPMHGMLYALSCAMEIFLVIFLQHYLKHPIKLWQIVTFSGFIMILMTGPTIGAITEFGPIEAEKLRYPAFSQWRLVSIGKYFEHVDFFAIFQWMSGAFIRVSLGLNLMMELIPVRGRKGRAWFVGILGVIYIVLANVLAKMMIQAEHVIRLVFIVDLVLIVLVTTTIWLLSFHGLPKGRSSDGSQQRQTGAGDDVHASNNL</sequence>
<dbReference type="RefSeq" id="WP_161693928.1">
    <property type="nucleotide sequence ID" value="NZ_JAAAMU010000001.1"/>
</dbReference>
<feature type="transmembrane region" description="Helical" evidence="9">
    <location>
        <begin position="38"/>
        <end position="60"/>
    </location>
</feature>
<evidence type="ECO:0000256" key="2">
    <source>
        <dbReference type="ARBA" id="ARBA00007998"/>
    </source>
</evidence>
<evidence type="ECO:0000313" key="11">
    <source>
        <dbReference type="Proteomes" id="UP000558113"/>
    </source>
</evidence>
<keyword evidence="3" id="KW-0813">Transport</keyword>
<keyword evidence="7 9" id="KW-0472">Membrane</keyword>
<dbReference type="InterPro" id="IPR004761">
    <property type="entry name" value="Spore_GerAB"/>
</dbReference>
<dbReference type="GO" id="GO:0009847">
    <property type="term" value="P:spore germination"/>
    <property type="evidence" value="ECO:0007669"/>
    <property type="project" value="InterPro"/>
</dbReference>
<feature type="transmembrane region" description="Helical" evidence="9">
    <location>
        <begin position="184"/>
        <end position="204"/>
    </location>
</feature>
<feature type="transmembrane region" description="Helical" evidence="9">
    <location>
        <begin position="145"/>
        <end position="164"/>
    </location>
</feature>